<protein>
    <submittedName>
        <fullName evidence="2">Uncharacterized protein</fullName>
    </submittedName>
</protein>
<feature type="non-terminal residue" evidence="2">
    <location>
        <position position="118"/>
    </location>
</feature>
<reference evidence="2 3" key="1">
    <citation type="journal article" date="2023" name="Life. Sci Alliance">
        <title>Evolutionary insights into 3D genome organization and epigenetic landscape of Vigna mungo.</title>
        <authorList>
            <person name="Junaid A."/>
            <person name="Singh B."/>
            <person name="Bhatia S."/>
        </authorList>
    </citation>
    <scope>NUCLEOTIDE SEQUENCE [LARGE SCALE GENOMIC DNA]</scope>
    <source>
        <strain evidence="2">Urdbean</strain>
    </source>
</reference>
<dbReference type="AlphaFoldDB" id="A0AAQ3RX48"/>
<proteinExistence type="predicted"/>
<evidence type="ECO:0000313" key="3">
    <source>
        <dbReference type="Proteomes" id="UP001374535"/>
    </source>
</evidence>
<accession>A0AAQ3RX48</accession>
<keyword evidence="3" id="KW-1185">Reference proteome</keyword>
<gene>
    <name evidence="2" type="ORF">V8G54_014072</name>
</gene>
<dbReference type="EMBL" id="CP144696">
    <property type="protein sequence ID" value="WVZ09542.1"/>
    <property type="molecule type" value="Genomic_DNA"/>
</dbReference>
<organism evidence="2 3">
    <name type="scientific">Vigna mungo</name>
    <name type="common">Black gram</name>
    <name type="synonym">Phaseolus mungo</name>
    <dbReference type="NCBI Taxonomy" id="3915"/>
    <lineage>
        <taxon>Eukaryota</taxon>
        <taxon>Viridiplantae</taxon>
        <taxon>Streptophyta</taxon>
        <taxon>Embryophyta</taxon>
        <taxon>Tracheophyta</taxon>
        <taxon>Spermatophyta</taxon>
        <taxon>Magnoliopsida</taxon>
        <taxon>eudicotyledons</taxon>
        <taxon>Gunneridae</taxon>
        <taxon>Pentapetalae</taxon>
        <taxon>rosids</taxon>
        <taxon>fabids</taxon>
        <taxon>Fabales</taxon>
        <taxon>Fabaceae</taxon>
        <taxon>Papilionoideae</taxon>
        <taxon>50 kb inversion clade</taxon>
        <taxon>NPAAA clade</taxon>
        <taxon>indigoferoid/millettioid clade</taxon>
        <taxon>Phaseoleae</taxon>
        <taxon>Vigna</taxon>
    </lineage>
</organism>
<evidence type="ECO:0000256" key="1">
    <source>
        <dbReference type="SAM" id="MobiDB-lite"/>
    </source>
</evidence>
<feature type="compositionally biased region" description="Polar residues" evidence="1">
    <location>
        <begin position="83"/>
        <end position="92"/>
    </location>
</feature>
<feature type="compositionally biased region" description="Low complexity" evidence="1">
    <location>
        <begin position="93"/>
        <end position="107"/>
    </location>
</feature>
<sequence length="118" mass="13115">MLQVHLNTQFSVRMYLQFSVRIYFTGSLFPPNATIGFSISFKQYFPVLYFLQIPLSGSVFLETPLSGSLFNEIVFDFSLTAKPSTRSQRTHATTPSSSILSSSTSLSAQKHPPAPNDT</sequence>
<dbReference type="Proteomes" id="UP001374535">
    <property type="component" value="Chromosome 5"/>
</dbReference>
<evidence type="ECO:0000313" key="2">
    <source>
        <dbReference type="EMBL" id="WVZ09542.1"/>
    </source>
</evidence>
<feature type="region of interest" description="Disordered" evidence="1">
    <location>
        <begin position="83"/>
        <end position="118"/>
    </location>
</feature>
<name>A0AAQ3RX48_VIGMU</name>